<organism evidence="3 5">
    <name type="scientific">Chryseobacterium kwangjuense</name>
    <dbReference type="NCBI Taxonomy" id="267125"/>
    <lineage>
        <taxon>Bacteria</taxon>
        <taxon>Pseudomonadati</taxon>
        <taxon>Bacteroidota</taxon>
        <taxon>Flavobacteriia</taxon>
        <taxon>Flavobacteriales</taxon>
        <taxon>Weeksellaceae</taxon>
        <taxon>Chryseobacterium group</taxon>
        <taxon>Chryseobacterium</taxon>
    </lineage>
</organism>
<dbReference type="Proteomes" id="UP000070513">
    <property type="component" value="Unassembled WGS sequence"/>
</dbReference>
<feature type="region of interest" description="Disordered" evidence="1">
    <location>
        <begin position="32"/>
        <end position="60"/>
    </location>
</feature>
<dbReference type="RefSeq" id="WP_062649065.1">
    <property type="nucleotide sequence ID" value="NZ_JBJXVJ010000001.1"/>
</dbReference>
<feature type="domain" description="T6SS Phospholipase effector Tle1-like catalytic" evidence="2">
    <location>
        <begin position="25"/>
        <end position="296"/>
    </location>
</feature>
<dbReference type="EMBL" id="JBJXVJ010000001">
    <property type="protein sequence ID" value="MFN1215373.1"/>
    <property type="molecule type" value="Genomic_DNA"/>
</dbReference>
<dbReference type="Proteomes" id="UP001634154">
    <property type="component" value="Unassembled WGS sequence"/>
</dbReference>
<reference evidence="5" key="1">
    <citation type="submission" date="2015-12" db="EMBL/GenBank/DDBJ databases">
        <title>Genome sequence of a biocontrol rhizobacterium Chryseobacterium kwangjuense strain KJ1R5 isolated from pepper (Capsicum annuum L.).</title>
        <authorList>
            <person name="Jeong J.-J."/>
            <person name="Park H."/>
            <person name="Mannaa M."/>
            <person name="Sang M.K."/>
            <person name="Choi I.-G."/>
            <person name="Kim K.D."/>
        </authorList>
    </citation>
    <scope>NUCLEOTIDE SEQUENCE [LARGE SCALE GENOMIC DNA]</scope>
    <source>
        <strain evidence="5">KJ1R5</strain>
    </source>
</reference>
<dbReference type="OrthoDB" id="4378831at2"/>
<feature type="compositionally biased region" description="Basic and acidic residues" evidence="1">
    <location>
        <begin position="37"/>
        <end position="49"/>
    </location>
</feature>
<gene>
    <name evidence="4" type="ORF">ACKW6Q_00175</name>
    <name evidence="3" type="ORF">AU378_06165</name>
</gene>
<dbReference type="Pfam" id="PF09994">
    <property type="entry name" value="T6SS_Tle1-like_cat"/>
    <property type="match status" value="1"/>
</dbReference>
<sequence>MHNNKFGDYTPEISKEEVLDITLGVFFDGTLNNKNNTTERREQTPDYKKNGGKPGDNNSYNNDWSNVARLWDNYDKNFAIYIEGIGTEDKEEDSMLGYAFGTGDTGIRGKVRKGCEEIVKKVKNIKSSKKADKIAVLTFDVFGFSRGAAAARNFAHEIGKSKYKARATTVSAQGMSATTYSDSDGSNVQGEELPKWGHLGLKLEEAGITVDVLRIRFLGIYDTVSSYSKNFSAKPNFHNDVAELGLDDIGRAKTVIHFVAENEHRENFDLTNVPVGIEKIFPGVHCDIGGAYEDGPEVWEEVETSWTTSAKLERLRTQLIADAWYKEDELTITPGWYLALKGERKFLKKTFSYIPLHFMAEYGVKDSVPLKIKKLSDETYSIASDPLLVRVKDRLRPYAMADGQQYVFKRYKDLQTTYGGAAIPEQRYADYQKEMKEQDDLRILRNKYLHWSARREGIGMDPTSDRVRVIH</sequence>
<evidence type="ECO:0000313" key="6">
    <source>
        <dbReference type="Proteomes" id="UP001634154"/>
    </source>
</evidence>
<dbReference type="AlphaFoldDB" id="A0A135WKN5"/>
<reference evidence="4 6" key="4">
    <citation type="submission" date="2024-12" db="EMBL/GenBank/DDBJ databases">
        <title>Draft genome sequence of Chryseobacterium kwangjuense AG447.</title>
        <authorList>
            <person name="Cheptsov V.S."/>
            <person name="Belov A."/>
            <person name="Zavarzina A.G."/>
        </authorList>
    </citation>
    <scope>NUCLEOTIDE SEQUENCE [LARGE SCALE GENOMIC DNA]</scope>
    <source>
        <strain evidence="4 6">AG447</strain>
    </source>
</reference>
<reference evidence="3" key="2">
    <citation type="submission" date="2015-12" db="EMBL/GenBank/DDBJ databases">
        <authorList>
            <person name="Shamseldin A."/>
            <person name="Moawad H."/>
            <person name="Abd El-Rahim W.M."/>
            <person name="Sadowsky M.J."/>
        </authorList>
    </citation>
    <scope>NUCLEOTIDE SEQUENCE</scope>
    <source>
        <strain evidence="3">KJ1R5</strain>
    </source>
</reference>
<protein>
    <submittedName>
        <fullName evidence="4">T6SS phospholipase effector Tle1-like catalytic domain-containing protein</fullName>
    </submittedName>
</protein>
<dbReference type="InterPro" id="IPR018712">
    <property type="entry name" value="Tle1-like_cat"/>
</dbReference>
<accession>A0A135WKN5</accession>
<evidence type="ECO:0000259" key="2">
    <source>
        <dbReference type="Pfam" id="PF09994"/>
    </source>
</evidence>
<evidence type="ECO:0000313" key="5">
    <source>
        <dbReference type="Proteomes" id="UP000070513"/>
    </source>
</evidence>
<dbReference type="EMBL" id="LPUR01000001">
    <property type="protein sequence ID" value="KXH85332.1"/>
    <property type="molecule type" value="Genomic_DNA"/>
</dbReference>
<dbReference type="PANTHER" id="PTHR33840">
    <property type="match status" value="1"/>
</dbReference>
<reference evidence="3 5" key="3">
    <citation type="journal article" date="2016" name="Genome Announc.">
        <title>Draft Genome Sequence of a Biocontrol Rhizobacterium, Chryseobacterium kwangjuense Strain KJ1R5, Isolated from Pepper (Capsicum annuum).</title>
        <authorList>
            <person name="Jeong J.J."/>
            <person name="Park H."/>
            <person name="Park B.H."/>
            <person name="Mannaa M."/>
            <person name="Sang M.K."/>
            <person name="Choi I.G."/>
            <person name="Kim K.D."/>
        </authorList>
    </citation>
    <scope>NUCLEOTIDE SEQUENCE [LARGE SCALE GENOMIC DNA]</scope>
    <source>
        <strain evidence="3 5">KJ1R5</strain>
    </source>
</reference>
<evidence type="ECO:0000313" key="4">
    <source>
        <dbReference type="EMBL" id="MFN1215373.1"/>
    </source>
</evidence>
<keyword evidence="6" id="KW-1185">Reference proteome</keyword>
<name>A0A135WKN5_9FLAO</name>
<comment type="caution">
    <text evidence="3">The sequence shown here is derived from an EMBL/GenBank/DDBJ whole genome shotgun (WGS) entry which is preliminary data.</text>
</comment>
<proteinExistence type="predicted"/>
<dbReference type="PANTHER" id="PTHR33840:SF1">
    <property type="entry name" value="TLE1 PHOSPHOLIPASE DOMAIN-CONTAINING PROTEIN"/>
    <property type="match status" value="1"/>
</dbReference>
<evidence type="ECO:0000313" key="3">
    <source>
        <dbReference type="EMBL" id="KXH85332.1"/>
    </source>
</evidence>
<evidence type="ECO:0000256" key="1">
    <source>
        <dbReference type="SAM" id="MobiDB-lite"/>
    </source>
</evidence>